<reference evidence="2" key="1">
    <citation type="journal article" date="2018" name="BMC Genomics">
        <title>Genomic insights into host adaptation between the wheat stripe rust pathogen (Puccinia striiformis f. sp. tritici) and the barley stripe rust pathogen (Puccinia striiformis f. sp. hordei).</title>
        <authorList>
            <person name="Xia C."/>
            <person name="Wang M."/>
            <person name="Yin C."/>
            <person name="Cornejo O.E."/>
            <person name="Hulbert S.H."/>
            <person name="Chen X."/>
        </authorList>
    </citation>
    <scope>NUCLEOTIDE SEQUENCE [LARGE SCALE GENOMIC DNA]</scope>
    <source>
        <strain evidence="2">93-210</strain>
    </source>
</reference>
<reference evidence="1 2" key="3">
    <citation type="journal article" date="2022" name="Microbiol. Spectr.">
        <title>Folding features and dynamics of 3D genome architecture in plant fungal pathogens.</title>
        <authorList>
            <person name="Xia C."/>
        </authorList>
    </citation>
    <scope>NUCLEOTIDE SEQUENCE [LARGE SCALE GENOMIC DNA]</scope>
    <source>
        <strain evidence="1 2">93-210</strain>
    </source>
</reference>
<evidence type="ECO:0000313" key="1">
    <source>
        <dbReference type="EMBL" id="KAI7956680.1"/>
    </source>
</evidence>
<dbReference type="EMBL" id="CM045868">
    <property type="protein sequence ID" value="KAI7956680.1"/>
    <property type="molecule type" value="Genomic_DNA"/>
</dbReference>
<accession>A0ACC0ENK2</accession>
<dbReference type="Proteomes" id="UP001060170">
    <property type="component" value="Chromosome 4"/>
</dbReference>
<organism evidence="1 2">
    <name type="scientific">Puccinia striiformis f. sp. tritici</name>
    <dbReference type="NCBI Taxonomy" id="168172"/>
    <lineage>
        <taxon>Eukaryota</taxon>
        <taxon>Fungi</taxon>
        <taxon>Dikarya</taxon>
        <taxon>Basidiomycota</taxon>
        <taxon>Pucciniomycotina</taxon>
        <taxon>Pucciniomycetes</taxon>
        <taxon>Pucciniales</taxon>
        <taxon>Pucciniaceae</taxon>
        <taxon>Puccinia</taxon>
    </lineage>
</organism>
<sequence>MTGPEIKTSPLTHQNLSAHSQHLPSLSQSAINWLSSTIKIYSASQIHTMSNCQYPRDEQDFTDDEWDGFTQLNDNEDDQLSPPPAPASPLPSVNRIRPNRTKCIVIKLPIEYSVWVHNTLQVTRCSSGVGAGWPPAEWAKVVSKGPLDVWQASPINYDWGLAKHAIIEVIGPTQPYLGRELSIADTQGLPTWQGVITGHVLYGVGKKFAIVSKNNWLGFATAAEAAYPFKPCLIKIIQPDPRVVPCNQARVSEGNKILILRNRNPEERAPLEQTQAQLATNPNVVVTTPGRDHALALRDHHLGLRQERGAPAREGEFAMHLS</sequence>
<keyword evidence="2" id="KW-1185">Reference proteome</keyword>
<protein>
    <submittedName>
        <fullName evidence="1">Uncharacterized protein</fullName>
    </submittedName>
</protein>
<reference evidence="2" key="2">
    <citation type="journal article" date="2018" name="Mol. Plant Microbe Interact.">
        <title>Genome sequence resources for the wheat stripe rust pathogen (Puccinia striiformis f. sp. tritici) and the barley stripe rust pathogen (Puccinia striiformis f. sp. hordei).</title>
        <authorList>
            <person name="Xia C."/>
            <person name="Wang M."/>
            <person name="Yin C."/>
            <person name="Cornejo O.E."/>
            <person name="Hulbert S.H."/>
            <person name="Chen X."/>
        </authorList>
    </citation>
    <scope>NUCLEOTIDE SEQUENCE [LARGE SCALE GENOMIC DNA]</scope>
    <source>
        <strain evidence="2">93-210</strain>
    </source>
</reference>
<evidence type="ECO:0000313" key="2">
    <source>
        <dbReference type="Proteomes" id="UP001060170"/>
    </source>
</evidence>
<comment type="caution">
    <text evidence="1">The sequence shown here is derived from an EMBL/GenBank/DDBJ whole genome shotgun (WGS) entry which is preliminary data.</text>
</comment>
<name>A0ACC0ENK2_9BASI</name>
<gene>
    <name evidence="1" type="ORF">MJO28_003775</name>
</gene>
<proteinExistence type="predicted"/>